<evidence type="ECO:0008006" key="2">
    <source>
        <dbReference type="Google" id="ProtNLM"/>
    </source>
</evidence>
<dbReference type="EMBL" id="LAZR01051642">
    <property type="protein sequence ID" value="KKK84722.1"/>
    <property type="molecule type" value="Genomic_DNA"/>
</dbReference>
<protein>
    <recommendedName>
        <fullName evidence="2">3'-5' exonuclease domain-containing protein</fullName>
    </recommendedName>
</protein>
<dbReference type="SUPFAM" id="SSF53098">
    <property type="entry name" value="Ribonuclease H-like"/>
    <property type="match status" value="1"/>
</dbReference>
<evidence type="ECO:0000313" key="1">
    <source>
        <dbReference type="EMBL" id="KKK84722.1"/>
    </source>
</evidence>
<sequence>MLSKYDIMWTSLTQGVIMKVVYIASKEAFMESIENVMKADTISFDIETTGLNPRVDDV</sequence>
<dbReference type="AlphaFoldDB" id="A0A0F8YTE6"/>
<accession>A0A0F8YTE6</accession>
<organism evidence="1">
    <name type="scientific">marine sediment metagenome</name>
    <dbReference type="NCBI Taxonomy" id="412755"/>
    <lineage>
        <taxon>unclassified sequences</taxon>
        <taxon>metagenomes</taxon>
        <taxon>ecological metagenomes</taxon>
    </lineage>
</organism>
<reference evidence="1" key="1">
    <citation type="journal article" date="2015" name="Nature">
        <title>Complex archaea that bridge the gap between prokaryotes and eukaryotes.</title>
        <authorList>
            <person name="Spang A."/>
            <person name="Saw J.H."/>
            <person name="Jorgensen S.L."/>
            <person name="Zaremba-Niedzwiedzka K."/>
            <person name="Martijn J."/>
            <person name="Lind A.E."/>
            <person name="van Eijk R."/>
            <person name="Schleper C."/>
            <person name="Guy L."/>
            <person name="Ettema T.J."/>
        </authorList>
    </citation>
    <scope>NUCLEOTIDE SEQUENCE</scope>
</reference>
<dbReference type="InterPro" id="IPR012337">
    <property type="entry name" value="RNaseH-like_sf"/>
</dbReference>
<comment type="caution">
    <text evidence="1">The sequence shown here is derived from an EMBL/GenBank/DDBJ whole genome shotgun (WGS) entry which is preliminary data.</text>
</comment>
<feature type="non-terminal residue" evidence="1">
    <location>
        <position position="58"/>
    </location>
</feature>
<name>A0A0F8YTE6_9ZZZZ</name>
<proteinExistence type="predicted"/>
<gene>
    <name evidence="1" type="ORF">LCGC14_2780490</name>
</gene>